<organism evidence="4 5">
    <name type="scientific">Phialemonium atrogriseum</name>
    <dbReference type="NCBI Taxonomy" id="1093897"/>
    <lineage>
        <taxon>Eukaryota</taxon>
        <taxon>Fungi</taxon>
        <taxon>Dikarya</taxon>
        <taxon>Ascomycota</taxon>
        <taxon>Pezizomycotina</taxon>
        <taxon>Sordariomycetes</taxon>
        <taxon>Sordariomycetidae</taxon>
        <taxon>Cephalothecales</taxon>
        <taxon>Cephalothecaceae</taxon>
        <taxon>Phialemonium</taxon>
    </lineage>
</organism>
<feature type="region of interest" description="Disordered" evidence="2">
    <location>
        <begin position="47"/>
        <end position="67"/>
    </location>
</feature>
<evidence type="ECO:0000313" key="5">
    <source>
        <dbReference type="Proteomes" id="UP001244011"/>
    </source>
</evidence>
<dbReference type="Gene3D" id="3.30.70.1730">
    <property type="match status" value="1"/>
</dbReference>
<comment type="caution">
    <text evidence="4">The sequence shown here is derived from an EMBL/GenBank/DDBJ whole genome shotgun (WGS) entry which is preliminary data.</text>
</comment>
<evidence type="ECO:0000256" key="2">
    <source>
        <dbReference type="SAM" id="MobiDB-lite"/>
    </source>
</evidence>
<sequence length="601" mass="64032">MPPRLRCPASRSLVPSLSRTKTLARPAALQYATAASASSAISALRLPDDYVPPTQPPSARRPESRNSQLLRTYTSLIRSTPLVLLFQHNNLTANEWAALRRELKFALAAVGSPSADPGATAASAADDLAANIKLQVIRTRIFDVALRVVEYFDPASVRGAATPGSKSRPKPKKSYNHDLSKAAHAAIKAAMADPSARADASSTYSQLSPLLVGPLALLTIPAVSPAHLAAALRVLAPSPPAFPAPTRRKNPGYYEPVVQSALQKLLLVGGRVEGKVFDTDGVRWVGGIEDGIDGLRAQLVALLQNAGLGLTTALEGAGKSLWLTMESRRSVLEEVEKGEAAGEKGEAAEEKGEAAEEKKEACPLHPPRFFPPEPIHSPNHKMDFAPYQSSPPEHGRTLSPEATTSPRASWDYARRSFSPQATPAAAAPSSSSPPLLQHPQPQRAWSGDGIRSPAGAAGYQSPGVGGGGGGGGGGMGDYFGALGAREGMVSEFDTSLGLRLDYEACLAYLALPPLGAIVLLILEKKSDYVRFHAWQSALLFTAIFVLHLIFSWSSFFSWLLLIGDLALIVYLTVRAYRDVDTLDRFEIPIVGPIASRILDDE</sequence>
<keyword evidence="3" id="KW-1133">Transmembrane helix</keyword>
<keyword evidence="3" id="KW-0812">Transmembrane</keyword>
<protein>
    <submittedName>
        <fullName evidence="4">Uncharacterized protein</fullName>
    </submittedName>
</protein>
<dbReference type="Proteomes" id="UP001244011">
    <property type="component" value="Unassembled WGS sequence"/>
</dbReference>
<feature type="compositionally biased region" description="Low complexity" evidence="2">
    <location>
        <begin position="418"/>
        <end position="442"/>
    </location>
</feature>
<accession>A0AAJ0C0U5</accession>
<feature type="compositionally biased region" description="Basic and acidic residues" evidence="2">
    <location>
        <begin position="334"/>
        <end position="362"/>
    </location>
</feature>
<dbReference type="EMBL" id="MU839006">
    <property type="protein sequence ID" value="KAK1768065.1"/>
    <property type="molecule type" value="Genomic_DNA"/>
</dbReference>
<comment type="similarity">
    <text evidence="1">Belongs to the universal ribosomal protein uL10 family.</text>
</comment>
<evidence type="ECO:0000313" key="4">
    <source>
        <dbReference type="EMBL" id="KAK1768065.1"/>
    </source>
</evidence>
<evidence type="ECO:0000256" key="3">
    <source>
        <dbReference type="SAM" id="Phobius"/>
    </source>
</evidence>
<name>A0AAJ0C0U5_9PEZI</name>
<dbReference type="InterPro" id="IPR047865">
    <property type="entry name" value="Ribosomal_uL10_bac_type"/>
</dbReference>
<dbReference type="RefSeq" id="XP_060284278.1">
    <property type="nucleotide sequence ID" value="XM_060431001.1"/>
</dbReference>
<feature type="transmembrane region" description="Helical" evidence="3">
    <location>
        <begin position="556"/>
        <end position="576"/>
    </location>
</feature>
<dbReference type="GeneID" id="85314188"/>
<keyword evidence="5" id="KW-1185">Reference proteome</keyword>
<feature type="region of interest" description="Disordered" evidence="2">
    <location>
        <begin position="334"/>
        <end position="467"/>
    </location>
</feature>
<gene>
    <name evidence="4" type="ORF">QBC33DRAFT_577736</name>
</gene>
<evidence type="ECO:0000256" key="1">
    <source>
        <dbReference type="ARBA" id="ARBA00008889"/>
    </source>
</evidence>
<feature type="transmembrane region" description="Helical" evidence="3">
    <location>
        <begin position="506"/>
        <end position="522"/>
    </location>
</feature>
<keyword evidence="3" id="KW-0472">Membrane</keyword>
<dbReference type="PANTHER" id="PTHR11560">
    <property type="entry name" value="39S RIBOSOMAL PROTEIN L10, MITOCHONDRIAL"/>
    <property type="match status" value="1"/>
</dbReference>
<dbReference type="AlphaFoldDB" id="A0AAJ0C0U5"/>
<dbReference type="SUPFAM" id="SSF160369">
    <property type="entry name" value="Ribosomal protein L10-like"/>
    <property type="match status" value="1"/>
</dbReference>
<feature type="transmembrane region" description="Helical" evidence="3">
    <location>
        <begin position="531"/>
        <end position="550"/>
    </location>
</feature>
<dbReference type="InterPro" id="IPR043141">
    <property type="entry name" value="Ribosomal_uL10-like_sf"/>
</dbReference>
<reference evidence="4" key="1">
    <citation type="submission" date="2023-06" db="EMBL/GenBank/DDBJ databases">
        <title>Genome-scale phylogeny and comparative genomics of the fungal order Sordariales.</title>
        <authorList>
            <consortium name="Lawrence Berkeley National Laboratory"/>
            <person name="Hensen N."/>
            <person name="Bonometti L."/>
            <person name="Westerberg I."/>
            <person name="Brannstrom I.O."/>
            <person name="Guillou S."/>
            <person name="Cros-Aarteil S."/>
            <person name="Calhoun S."/>
            <person name="Haridas S."/>
            <person name="Kuo A."/>
            <person name="Mondo S."/>
            <person name="Pangilinan J."/>
            <person name="Riley R."/>
            <person name="Labutti K."/>
            <person name="Andreopoulos B."/>
            <person name="Lipzen A."/>
            <person name="Chen C."/>
            <person name="Yanf M."/>
            <person name="Daum C."/>
            <person name="Ng V."/>
            <person name="Clum A."/>
            <person name="Steindorff A."/>
            <person name="Ohm R."/>
            <person name="Martin F."/>
            <person name="Silar P."/>
            <person name="Natvig D."/>
            <person name="Lalanne C."/>
            <person name="Gautier V."/>
            <person name="Ament-Velasquez S.L."/>
            <person name="Kruys A."/>
            <person name="Hutchinson M.I."/>
            <person name="Powell A.J."/>
            <person name="Barry K."/>
            <person name="Miller A.N."/>
            <person name="Grigoriev I.V."/>
            <person name="Debuchy R."/>
            <person name="Gladieux P."/>
            <person name="Thoren M.H."/>
            <person name="Johannesson H."/>
        </authorList>
    </citation>
    <scope>NUCLEOTIDE SEQUENCE</scope>
    <source>
        <strain evidence="4">8032-3</strain>
    </source>
</reference>
<feature type="compositionally biased region" description="Pro residues" evidence="2">
    <location>
        <begin position="364"/>
        <end position="375"/>
    </location>
</feature>
<proteinExistence type="inferred from homology"/>